<name>A0A2S9RPK7_HAEIF</name>
<reference evidence="2 3" key="1">
    <citation type="submission" date="2017-04" db="EMBL/GenBank/DDBJ databases">
        <title>Haemophilus influenzae in COPD genome sequencing project.</title>
        <authorList>
            <person name="Murphy T.F."/>
            <person name="Kong Y."/>
            <person name="Nadendla S."/>
            <person name="Tettelin H."/>
            <person name="Pettigrew M."/>
        </authorList>
    </citation>
    <scope>NUCLEOTIDE SEQUENCE [LARGE SCALE GENOMIC DNA]</scope>
    <source>
        <strain evidence="2 3">56P127H1</strain>
    </source>
</reference>
<dbReference type="RefSeq" id="WP_053465155.1">
    <property type="nucleotide sequence ID" value="NZ_CP089179.1"/>
</dbReference>
<gene>
    <name evidence="2" type="ORF">BV102_01819</name>
</gene>
<dbReference type="Proteomes" id="UP000238532">
    <property type="component" value="Unassembled WGS sequence"/>
</dbReference>
<evidence type="ECO:0008006" key="4">
    <source>
        <dbReference type="Google" id="ProtNLM"/>
    </source>
</evidence>
<evidence type="ECO:0000313" key="2">
    <source>
        <dbReference type="EMBL" id="PRJ60419.1"/>
    </source>
</evidence>
<accession>A0A2S9RPK7</accession>
<evidence type="ECO:0000313" key="3">
    <source>
        <dbReference type="Proteomes" id="UP000238532"/>
    </source>
</evidence>
<dbReference type="PROSITE" id="PS51257">
    <property type="entry name" value="PROKAR_LIPOPROTEIN"/>
    <property type="match status" value="1"/>
</dbReference>
<comment type="caution">
    <text evidence="2">The sequence shown here is derived from an EMBL/GenBank/DDBJ whole genome shotgun (WGS) entry which is preliminary data.</text>
</comment>
<feature type="signal peptide" evidence="1">
    <location>
        <begin position="1"/>
        <end position="22"/>
    </location>
</feature>
<evidence type="ECO:0000256" key="1">
    <source>
        <dbReference type="SAM" id="SignalP"/>
    </source>
</evidence>
<organism evidence="2 3">
    <name type="scientific">Haemophilus influenzae</name>
    <dbReference type="NCBI Taxonomy" id="727"/>
    <lineage>
        <taxon>Bacteria</taxon>
        <taxon>Pseudomonadati</taxon>
        <taxon>Pseudomonadota</taxon>
        <taxon>Gammaproteobacteria</taxon>
        <taxon>Pasteurellales</taxon>
        <taxon>Pasteurellaceae</taxon>
        <taxon>Haemophilus</taxon>
    </lineage>
</organism>
<sequence length="145" mass="16295">MKKLTLAMLGVLVVSACTNNFATITPIEKRDNLNHICIKEAKKPRLPSFVPSIVNSLKNKGITSQVYVNSIPKESCKYMLNYAINTRNDVVLRTTIRVQELEGDDYTKIGEVVYKQRSAEEQALSKSQGVQGQADRIVAELFKNY</sequence>
<proteinExistence type="predicted"/>
<protein>
    <recommendedName>
        <fullName evidence="4">Lipoprotein</fullName>
    </recommendedName>
</protein>
<dbReference type="AlphaFoldDB" id="A0A2S9RPK7"/>
<dbReference type="EMBL" id="NEBY01000221">
    <property type="protein sequence ID" value="PRJ60419.1"/>
    <property type="molecule type" value="Genomic_DNA"/>
</dbReference>
<keyword evidence="1" id="KW-0732">Signal</keyword>
<feature type="chain" id="PRO_5015616055" description="Lipoprotein" evidence="1">
    <location>
        <begin position="23"/>
        <end position="145"/>
    </location>
</feature>